<evidence type="ECO:0000313" key="2">
    <source>
        <dbReference type="Proteomes" id="UP000501690"/>
    </source>
</evidence>
<organism evidence="1 2">
    <name type="scientific">Vigna unguiculata</name>
    <name type="common">Cowpea</name>
    <dbReference type="NCBI Taxonomy" id="3917"/>
    <lineage>
        <taxon>Eukaryota</taxon>
        <taxon>Viridiplantae</taxon>
        <taxon>Streptophyta</taxon>
        <taxon>Embryophyta</taxon>
        <taxon>Tracheophyta</taxon>
        <taxon>Spermatophyta</taxon>
        <taxon>Magnoliopsida</taxon>
        <taxon>eudicotyledons</taxon>
        <taxon>Gunneridae</taxon>
        <taxon>Pentapetalae</taxon>
        <taxon>rosids</taxon>
        <taxon>fabids</taxon>
        <taxon>Fabales</taxon>
        <taxon>Fabaceae</taxon>
        <taxon>Papilionoideae</taxon>
        <taxon>50 kb inversion clade</taxon>
        <taxon>NPAAA clade</taxon>
        <taxon>indigoferoid/millettioid clade</taxon>
        <taxon>Phaseoleae</taxon>
        <taxon>Vigna</taxon>
    </lineage>
</organism>
<dbReference type="AlphaFoldDB" id="A0A4D6NIS0"/>
<sequence>MDMQQGNDSIENKVVFDVVASPEEFGYLIVREAFEAFGRGFAKKADVTNNDGLELAVD</sequence>
<dbReference type="EMBL" id="CP039355">
    <property type="protein sequence ID" value="QCE13670.1"/>
    <property type="molecule type" value="Genomic_DNA"/>
</dbReference>
<proteinExistence type="predicted"/>
<accession>A0A4D6NIS0</accession>
<reference evidence="1 2" key="1">
    <citation type="submission" date="2019-04" db="EMBL/GenBank/DDBJ databases">
        <title>An improved genome assembly and genetic linkage map for asparagus bean, Vigna unguiculata ssp. sesquipedialis.</title>
        <authorList>
            <person name="Xia Q."/>
            <person name="Zhang R."/>
            <person name="Dong Y."/>
        </authorList>
    </citation>
    <scope>NUCLEOTIDE SEQUENCE [LARGE SCALE GENOMIC DNA]</scope>
    <source>
        <tissue evidence="1">Leaf</tissue>
    </source>
</reference>
<name>A0A4D6NIS0_VIGUN</name>
<dbReference type="Proteomes" id="UP000501690">
    <property type="component" value="Linkage Group LG11"/>
</dbReference>
<gene>
    <name evidence="1" type="ORF">DEO72_LG11g665</name>
</gene>
<protein>
    <submittedName>
        <fullName evidence="1">Uncharacterized protein</fullName>
    </submittedName>
</protein>
<keyword evidence="2" id="KW-1185">Reference proteome</keyword>
<evidence type="ECO:0000313" key="1">
    <source>
        <dbReference type="EMBL" id="QCE13670.1"/>
    </source>
</evidence>